<gene>
    <name evidence="1" type="ORF">GH266_13720</name>
</gene>
<dbReference type="AlphaFoldDB" id="A0A857C9B2"/>
<proteinExistence type="predicted"/>
<name>A0A857C9B2_9HYPH</name>
<accession>A0A857C9B2</accession>
<protein>
    <submittedName>
        <fullName evidence="1">Uncharacterized protein</fullName>
    </submittedName>
</protein>
<dbReference type="Proteomes" id="UP000435648">
    <property type="component" value="Chromosome"/>
</dbReference>
<dbReference type="EMBL" id="CP046908">
    <property type="protein sequence ID" value="QGZ35458.1"/>
    <property type="molecule type" value="Genomic_DNA"/>
</dbReference>
<dbReference type="RefSeq" id="WP_158194327.1">
    <property type="nucleotide sequence ID" value="NZ_CP046908.1"/>
</dbReference>
<evidence type="ECO:0000313" key="2">
    <source>
        <dbReference type="Proteomes" id="UP000435648"/>
    </source>
</evidence>
<organism evidence="1 2">
    <name type="scientific">Stappia indica</name>
    <dbReference type="NCBI Taxonomy" id="538381"/>
    <lineage>
        <taxon>Bacteria</taxon>
        <taxon>Pseudomonadati</taxon>
        <taxon>Pseudomonadota</taxon>
        <taxon>Alphaproteobacteria</taxon>
        <taxon>Hyphomicrobiales</taxon>
        <taxon>Stappiaceae</taxon>
        <taxon>Stappia</taxon>
    </lineage>
</organism>
<reference evidence="1 2" key="1">
    <citation type="submission" date="2019-12" db="EMBL/GenBank/DDBJ databases">
        <title>The genome of Stappia indica PHM037.</title>
        <authorList>
            <person name="Kacar D."/>
            <person name="Galan B."/>
            <person name="Canedo L."/>
            <person name="Rodriguez P."/>
            <person name="de la Calle F."/>
            <person name="Garcia J.L."/>
        </authorList>
    </citation>
    <scope>NUCLEOTIDE SEQUENCE [LARGE SCALE GENOMIC DNA]</scope>
    <source>
        <strain evidence="1 2">PHM037</strain>
    </source>
</reference>
<dbReference type="KEGG" id="siw:GH266_13720"/>
<sequence length="360" mass="37661">MDEGRQPDEGHDPDSGLVWRYNAVPAGGSDCLAVVFSQVRVPPGRFGLERLFANTRHACLFLNCPDPVWYLGCEAAIDRAIDRAAKASKASRLVHYGASKGAYGALATALRRGDGRAFAFGPELVLGRPGSQSGAVRSAAMATAPDLGARLQRAAEGPDLTLVFGILDATDTAGAVALSGHDLPEQVKVLRLVSSHASHDHLYTLNIARKLIAGFTRDLGGLCAERGLIAGDETADLARFAGFAETVAEAVEEGSGTGKAVAEAVAAALADPYARINPGYGLAVGQALVRLERRAEAAGWLAAVQERIDAMPGAAALPKRWRKAVWRARLSAVEGTARTALLAEAQARFAGETFEEGGPA</sequence>
<evidence type="ECO:0000313" key="1">
    <source>
        <dbReference type="EMBL" id="QGZ35458.1"/>
    </source>
</evidence>
<dbReference type="OrthoDB" id="8441859at2"/>